<dbReference type="AlphaFoldDB" id="A0A7D9L701"/>
<dbReference type="PANTHER" id="PTHR47272">
    <property type="entry name" value="DDE_TNP_1_7 DOMAIN-CONTAINING PROTEIN"/>
    <property type="match status" value="1"/>
</dbReference>
<sequence>MSLPKDQYSLVNVLDVIDNSDSEFEGFESESDGEFSPYCSNQSSESDSEVDDSSDLLDHSNQTSDQESEWESDDDVPLSSMAKLTPNTKYKWRNVAFQPPENIEFCGDTKLPDLPTVNGEVTPYSLFKMFISDEMLGSVVNETNRYSVEKNGQSINISRQECEQLIGVIFYMGLVQMPSLRSYWENELGFEPISSVLSRNRFLKLVTLLHFVDNNAITDEEKKDRLWKLRPWLDAMRQNFLQIPPKECQSIDEIIIPFKGRSGLKVYMPKKPHKWGFKLWGRSDSDGFMYDFDVYQPVPDDQVSELGRSAGVVEKMTDTLPDGKNFKAFADNYFSSVALAEKLKKRQIYYIGTVRMNRVTGNKLLKPKEMKKTARGHCVAQVERNTNVKPKIVEEYNKFMGGIDLLNMCTNLYKRYHQEQGTDKKEVLPLRKFQAACAYALTSAGKGKKRTRGRPSLEEQEILEANRSQKKRYVGVPEDVQKDEFDHFPMYDPTRQRCK</sequence>
<dbReference type="InterPro" id="IPR029526">
    <property type="entry name" value="PGBD"/>
</dbReference>
<dbReference type="Proteomes" id="UP001152795">
    <property type="component" value="Unassembled WGS sequence"/>
</dbReference>
<feature type="compositionally biased region" description="Acidic residues" evidence="1">
    <location>
        <begin position="23"/>
        <end position="33"/>
    </location>
</feature>
<dbReference type="OrthoDB" id="5986539at2759"/>
<accession>A0A7D9L701</accession>
<protein>
    <recommendedName>
        <fullName evidence="2">PiggyBac transposable element-derived protein domain-containing protein</fullName>
    </recommendedName>
</protein>
<keyword evidence="4" id="KW-1185">Reference proteome</keyword>
<evidence type="ECO:0000256" key="1">
    <source>
        <dbReference type="SAM" id="MobiDB-lite"/>
    </source>
</evidence>
<feature type="non-terminal residue" evidence="3">
    <location>
        <position position="499"/>
    </location>
</feature>
<proteinExistence type="predicted"/>
<evidence type="ECO:0000313" key="3">
    <source>
        <dbReference type="EMBL" id="CAB4027091.1"/>
    </source>
</evidence>
<comment type="caution">
    <text evidence="3">The sequence shown here is derived from an EMBL/GenBank/DDBJ whole genome shotgun (WGS) entry which is preliminary data.</text>
</comment>
<dbReference type="PANTHER" id="PTHR47272:SF1">
    <property type="entry name" value="PIGGYBAC TRANSPOSABLE ELEMENT-DERIVED PROTEIN 3-LIKE"/>
    <property type="match status" value="1"/>
</dbReference>
<name>A0A7D9L701_PARCT</name>
<feature type="domain" description="PiggyBac transposable element-derived protein" evidence="2">
    <location>
        <begin position="122"/>
        <end position="361"/>
    </location>
</feature>
<evidence type="ECO:0000313" key="4">
    <source>
        <dbReference type="Proteomes" id="UP001152795"/>
    </source>
</evidence>
<feature type="region of interest" description="Disordered" evidence="1">
    <location>
        <begin position="23"/>
        <end position="81"/>
    </location>
</feature>
<feature type="compositionally biased region" description="Acidic residues" evidence="1">
    <location>
        <begin position="46"/>
        <end position="55"/>
    </location>
</feature>
<dbReference type="EMBL" id="CACRXK020014597">
    <property type="protein sequence ID" value="CAB4027091.1"/>
    <property type="molecule type" value="Genomic_DNA"/>
</dbReference>
<feature type="compositionally biased region" description="Low complexity" evidence="1">
    <location>
        <begin position="34"/>
        <end position="45"/>
    </location>
</feature>
<reference evidence="3" key="1">
    <citation type="submission" date="2020-04" db="EMBL/GenBank/DDBJ databases">
        <authorList>
            <person name="Alioto T."/>
            <person name="Alioto T."/>
            <person name="Gomez Garrido J."/>
        </authorList>
    </citation>
    <scope>NUCLEOTIDE SEQUENCE</scope>
    <source>
        <strain evidence="3">A484AB</strain>
    </source>
</reference>
<evidence type="ECO:0000259" key="2">
    <source>
        <dbReference type="Pfam" id="PF13843"/>
    </source>
</evidence>
<dbReference type="Pfam" id="PF13843">
    <property type="entry name" value="DDE_Tnp_1_7"/>
    <property type="match status" value="1"/>
</dbReference>
<gene>
    <name evidence="3" type="ORF">PACLA_8A028164</name>
</gene>
<organism evidence="3 4">
    <name type="scientific">Paramuricea clavata</name>
    <name type="common">Red gorgonian</name>
    <name type="synonym">Violescent sea-whip</name>
    <dbReference type="NCBI Taxonomy" id="317549"/>
    <lineage>
        <taxon>Eukaryota</taxon>
        <taxon>Metazoa</taxon>
        <taxon>Cnidaria</taxon>
        <taxon>Anthozoa</taxon>
        <taxon>Octocorallia</taxon>
        <taxon>Malacalcyonacea</taxon>
        <taxon>Plexauridae</taxon>
        <taxon>Paramuricea</taxon>
    </lineage>
</organism>
<feature type="compositionally biased region" description="Acidic residues" evidence="1">
    <location>
        <begin position="66"/>
        <end position="76"/>
    </location>
</feature>